<dbReference type="Proteomes" id="UP000216498">
    <property type="component" value="Unassembled WGS sequence"/>
</dbReference>
<keyword evidence="2" id="KW-0808">Transferase</keyword>
<dbReference type="GO" id="GO:0016747">
    <property type="term" value="F:acyltransferase activity, transferring groups other than amino-acyl groups"/>
    <property type="evidence" value="ECO:0007669"/>
    <property type="project" value="InterPro"/>
</dbReference>
<evidence type="ECO:0000313" key="3">
    <source>
        <dbReference type="Proteomes" id="UP000216498"/>
    </source>
</evidence>
<proteinExistence type="predicted"/>
<keyword evidence="3" id="KW-1185">Reference proteome</keyword>
<sequence>MICNSLISKAARQLPKGYHVRFCREDELDTWKAMQFDTVELAREYYGFMTDYYNQVYLKKGDLFFQRCVFVCDDNDKPIGTCFLWKAYGEIWTLHWFRVLNEYEGKGIGRALLSYVMQSLPLNEYPVFLHTHPSRYRAIKLYSDIGFKLLTDPVVGSRENDLEECMPILEKYMFNSDFEKLQFAIAPQYFLDVVSSSKVQEF</sequence>
<dbReference type="Pfam" id="PF00583">
    <property type="entry name" value="Acetyltransf_1"/>
    <property type="match status" value="1"/>
</dbReference>
<feature type="domain" description="N-acetyltransferase" evidence="1">
    <location>
        <begin position="18"/>
        <end position="169"/>
    </location>
</feature>
<dbReference type="SUPFAM" id="SSF55729">
    <property type="entry name" value="Acyl-CoA N-acyltransferases (Nat)"/>
    <property type="match status" value="1"/>
</dbReference>
<dbReference type="Gene3D" id="3.40.630.30">
    <property type="match status" value="1"/>
</dbReference>
<dbReference type="InterPro" id="IPR000182">
    <property type="entry name" value="GNAT_dom"/>
</dbReference>
<dbReference type="CDD" id="cd04301">
    <property type="entry name" value="NAT_SF"/>
    <property type="match status" value="1"/>
</dbReference>
<name>A0A265N6L2_9BACI</name>
<dbReference type="AlphaFoldDB" id="A0A265N6L2"/>
<comment type="caution">
    <text evidence="2">The sequence shown here is derived from an EMBL/GenBank/DDBJ whole genome shotgun (WGS) entry which is preliminary data.</text>
</comment>
<reference evidence="2 3" key="1">
    <citation type="submission" date="2017-08" db="EMBL/GenBank/DDBJ databases">
        <title>Virgibacillus indicus sp. nov. and Virgibacillus profoundi sp. nov, two moderately halophilic bacteria isolated from marine sediment by using the Microfluidic Streak Plate.</title>
        <authorList>
            <person name="Xu B."/>
            <person name="Hu B."/>
            <person name="Wang J."/>
            <person name="Zhu Y."/>
            <person name="Huang L."/>
            <person name="Du W."/>
            <person name="Huang Y."/>
        </authorList>
    </citation>
    <scope>NUCLEOTIDE SEQUENCE [LARGE SCALE GENOMIC DNA]</scope>
    <source>
        <strain evidence="2 3">IO3-P2-C2</strain>
    </source>
</reference>
<dbReference type="EMBL" id="NPMS01000009">
    <property type="protein sequence ID" value="OZU87658.1"/>
    <property type="molecule type" value="Genomic_DNA"/>
</dbReference>
<evidence type="ECO:0000259" key="1">
    <source>
        <dbReference type="PROSITE" id="PS51186"/>
    </source>
</evidence>
<evidence type="ECO:0000313" key="2">
    <source>
        <dbReference type="EMBL" id="OZU87658.1"/>
    </source>
</evidence>
<accession>A0A265N6L2</accession>
<dbReference type="PROSITE" id="PS51186">
    <property type="entry name" value="GNAT"/>
    <property type="match status" value="1"/>
</dbReference>
<dbReference type="InterPro" id="IPR016181">
    <property type="entry name" value="Acyl_CoA_acyltransferase"/>
</dbReference>
<organism evidence="2 3">
    <name type="scientific">Virgibacillus indicus</name>
    <dbReference type="NCBI Taxonomy" id="2024554"/>
    <lineage>
        <taxon>Bacteria</taxon>
        <taxon>Bacillati</taxon>
        <taxon>Bacillota</taxon>
        <taxon>Bacilli</taxon>
        <taxon>Bacillales</taxon>
        <taxon>Bacillaceae</taxon>
        <taxon>Virgibacillus</taxon>
    </lineage>
</organism>
<dbReference type="OrthoDB" id="581534at2"/>
<protein>
    <submittedName>
        <fullName evidence="2">GNAT family N-acetyltransferase</fullName>
    </submittedName>
</protein>
<gene>
    <name evidence="2" type="ORF">CIL03_15960</name>
</gene>